<protein>
    <submittedName>
        <fullName evidence="3">2-keto-4-pentenoate hydratase</fullName>
    </submittedName>
</protein>
<dbReference type="PANTHER" id="PTHR30143">
    <property type="entry name" value="ACID HYDRATASE"/>
    <property type="match status" value="1"/>
</dbReference>
<feature type="domain" description="Fumarylacetoacetase-like C-terminal" evidence="2">
    <location>
        <begin position="106"/>
        <end position="269"/>
    </location>
</feature>
<dbReference type="STRING" id="928724.SacglDRAFT_02379"/>
<dbReference type="InterPro" id="IPR011234">
    <property type="entry name" value="Fumarylacetoacetase-like_C"/>
</dbReference>
<evidence type="ECO:0000256" key="1">
    <source>
        <dbReference type="ARBA" id="ARBA00023239"/>
    </source>
</evidence>
<dbReference type="AlphaFoldDB" id="I1D2U9"/>
<dbReference type="eggNOG" id="COG3971">
    <property type="taxonomic scope" value="Bacteria"/>
</dbReference>
<dbReference type="RefSeq" id="WP_005464750.1">
    <property type="nucleotide sequence ID" value="NZ_CM001484.1"/>
</dbReference>
<proteinExistence type="predicted"/>
<dbReference type="Proteomes" id="UP000005087">
    <property type="component" value="Chromosome"/>
</dbReference>
<dbReference type="PANTHER" id="PTHR30143:SF0">
    <property type="entry name" value="2-KETO-4-PENTENOATE HYDRATASE"/>
    <property type="match status" value="1"/>
</dbReference>
<keyword evidence="4" id="KW-1185">Reference proteome</keyword>
<name>I1D2U9_9PSEU</name>
<sequence>MTTAASRVSDGPGDPVLEAAAVLARAQATGRATEPVRALLGDDDVSAAYAVQRELCRLRTARGAIVVGRKIGLTSPAVQRQLGVDQPDFGVLFADMDVSGREEIPLDRLLQPKVEAEIAFVLAEDLVDGELDAAGVRAAVGYAVAALEIVDSRIADWDITITDTVADNASSGLFVLADRKLTLDEIEPKEVRMRLYRDGELVSEGEGAACLGDPLAALAWLARTARDFGEPLRAGQIILSGALGPMVPVAPGNRFRAELSGFGEVSATFSAKGES</sequence>
<dbReference type="OrthoDB" id="9792137at2"/>
<dbReference type="InterPro" id="IPR050772">
    <property type="entry name" value="Hydratase-Decarb/MhpD_sf"/>
</dbReference>
<keyword evidence="1" id="KW-0456">Lyase</keyword>
<evidence type="ECO:0000313" key="3">
    <source>
        <dbReference type="EMBL" id="EIE99273.1"/>
    </source>
</evidence>
<dbReference type="GO" id="GO:0005737">
    <property type="term" value="C:cytoplasm"/>
    <property type="evidence" value="ECO:0007669"/>
    <property type="project" value="TreeGrafter"/>
</dbReference>
<dbReference type="Gene3D" id="3.90.850.10">
    <property type="entry name" value="Fumarylacetoacetase-like, C-terminal domain"/>
    <property type="match status" value="1"/>
</dbReference>
<organism evidence="3 4">
    <name type="scientific">Saccharomonospora glauca K62</name>
    <dbReference type="NCBI Taxonomy" id="928724"/>
    <lineage>
        <taxon>Bacteria</taxon>
        <taxon>Bacillati</taxon>
        <taxon>Actinomycetota</taxon>
        <taxon>Actinomycetes</taxon>
        <taxon>Pseudonocardiales</taxon>
        <taxon>Pseudonocardiaceae</taxon>
        <taxon>Saccharomonospora</taxon>
    </lineage>
</organism>
<dbReference type="SUPFAM" id="SSF56529">
    <property type="entry name" value="FAH"/>
    <property type="match status" value="1"/>
</dbReference>
<accession>I1D2U9</accession>
<dbReference type="GO" id="GO:0008684">
    <property type="term" value="F:2-oxopent-4-enoate hydratase activity"/>
    <property type="evidence" value="ECO:0007669"/>
    <property type="project" value="TreeGrafter"/>
</dbReference>
<dbReference type="Pfam" id="PF01557">
    <property type="entry name" value="FAA_hydrolase"/>
    <property type="match status" value="1"/>
</dbReference>
<dbReference type="InterPro" id="IPR036663">
    <property type="entry name" value="Fumarylacetoacetase_C_sf"/>
</dbReference>
<reference evidence="4" key="2">
    <citation type="submission" date="2012-01" db="EMBL/GenBank/DDBJ databases">
        <title>Noncontiguous Finished sequence of chromosome of Saccharomonospora glauca K62.</title>
        <authorList>
            <consortium name="US DOE Joint Genome Institute"/>
            <person name="Lucas S."/>
            <person name="Han J."/>
            <person name="Lapidus A."/>
            <person name="Cheng J.-F."/>
            <person name="Goodwin L."/>
            <person name="Pitluck S."/>
            <person name="Peters L."/>
            <person name="Mikhailova N."/>
            <person name="Held B."/>
            <person name="Detter J.C."/>
            <person name="Han C."/>
            <person name="Tapia R."/>
            <person name="Land M."/>
            <person name="Hauser L."/>
            <person name="Kyrpides N."/>
            <person name="Ivanova N."/>
            <person name="Pagani I."/>
            <person name="Brambilla E.-M."/>
            <person name="Klenk H.-P."/>
            <person name="Woyke T."/>
        </authorList>
    </citation>
    <scope>NUCLEOTIDE SEQUENCE [LARGE SCALE GENOMIC DNA]</scope>
    <source>
        <strain evidence="4">K62</strain>
    </source>
</reference>
<evidence type="ECO:0000313" key="4">
    <source>
        <dbReference type="Proteomes" id="UP000005087"/>
    </source>
</evidence>
<gene>
    <name evidence="3" type="ORF">SacglDRAFT_02379</name>
</gene>
<reference evidence="3 4" key="1">
    <citation type="submission" date="2011-09" db="EMBL/GenBank/DDBJ databases">
        <authorList>
            <consortium name="US DOE Joint Genome Institute (JGI-PGF)"/>
            <person name="Lucas S."/>
            <person name="Han J."/>
            <person name="Lapidus A."/>
            <person name="Cheng J.-F."/>
            <person name="Goodwin L."/>
            <person name="Pitluck S."/>
            <person name="Peters L."/>
            <person name="Land M.L."/>
            <person name="Hauser L."/>
            <person name="Brambilla E."/>
            <person name="Klenk H.-P."/>
            <person name="Woyke T.J."/>
        </authorList>
    </citation>
    <scope>NUCLEOTIDE SEQUENCE [LARGE SCALE GENOMIC DNA]</scope>
    <source>
        <strain evidence="3 4">K62</strain>
    </source>
</reference>
<evidence type="ECO:0000259" key="2">
    <source>
        <dbReference type="Pfam" id="PF01557"/>
    </source>
</evidence>
<dbReference type="EMBL" id="CM001484">
    <property type="protein sequence ID" value="EIE99273.1"/>
    <property type="molecule type" value="Genomic_DNA"/>
</dbReference>
<dbReference type="HOGENOM" id="CLU_060136_4_1_11"/>